<dbReference type="OrthoDB" id="9797304at2"/>
<accession>A0A438AH07</accession>
<dbReference type="Proteomes" id="UP000285908">
    <property type="component" value="Unassembled WGS sequence"/>
</dbReference>
<dbReference type="EMBL" id="RQXX01000003">
    <property type="protein sequence ID" value="RVV97996.1"/>
    <property type="molecule type" value="Genomic_DNA"/>
</dbReference>
<dbReference type="RefSeq" id="WP_127906661.1">
    <property type="nucleotide sequence ID" value="NZ_RQXX01000003.1"/>
</dbReference>
<reference evidence="2 3" key="1">
    <citation type="submission" date="2018-11" db="EMBL/GenBank/DDBJ databases">
        <title>Mesobaculum littorinae gen. nov., sp. nov., isolated from Littorina scabra that represents a novel genus of the order Rhodobacteraceae.</title>
        <authorList>
            <person name="Li F."/>
        </authorList>
    </citation>
    <scope>NUCLEOTIDE SEQUENCE [LARGE SCALE GENOMIC DNA]</scope>
    <source>
        <strain evidence="2 3">M0103</strain>
    </source>
</reference>
<dbReference type="InterPro" id="IPR000014">
    <property type="entry name" value="PAS"/>
</dbReference>
<proteinExistence type="predicted"/>
<evidence type="ECO:0000259" key="1">
    <source>
        <dbReference type="SMART" id="SM00091"/>
    </source>
</evidence>
<dbReference type="Pfam" id="PF12860">
    <property type="entry name" value="PAS_7"/>
    <property type="match status" value="1"/>
</dbReference>
<dbReference type="SUPFAM" id="SSF55785">
    <property type="entry name" value="PYP-like sensor domain (PAS domain)"/>
    <property type="match status" value="1"/>
</dbReference>
<sequence>MFGSVSSVFAVSGLTALATVAAGLLLTLALTGRARRAARIPQADDTPLLVCLFEDRVLQDATDEGRRFLDIAPPEGDDLSRFLRLIDPRFPGVEACLADLAPGQTHEMVATDGDALLRLTQGESTLSATLLATGDGVHPTPEADLRIRAMDAELELLRHVAQCAPTPMWLQSDTGVIEWVNRAYIDLCQARLGEDRCEGWPPPALFSIDFDGPASSRAVQRLLPDGAGPDDRRTPPWHDCHVEECGTRYLVTAIAAQALVRAETRHNDVVQTLSKIFAQLPLGLVVFGREREMLLFNPALADLIGLPPADLLTMPDLYTFLDALRDRRTIPEPKDYKEWRDRLTALDRADSDGSFTETWHLADGKIVRVTGMLQPQGALSLMFSDVTDEILRSRRHRLERETDQAVLDSLPDAIAVFSTSGIMVVSNRAYDRLWKEHSLERVAPVTLGSAIEHWGEMTFPTPVWCDLRGFAEQMGTRAAWPADVQLRDGRRICCRFEPLPGGALMVIFAVPGLANTLEGAIWGRIEPVRRQG</sequence>
<feature type="domain" description="PAS" evidence="1">
    <location>
        <begin position="155"/>
        <end position="224"/>
    </location>
</feature>
<evidence type="ECO:0000313" key="2">
    <source>
        <dbReference type="EMBL" id="RVV97996.1"/>
    </source>
</evidence>
<feature type="domain" description="PAS" evidence="1">
    <location>
        <begin position="35"/>
        <end position="105"/>
    </location>
</feature>
<gene>
    <name evidence="2" type="ORF">EKE94_11055</name>
</gene>
<dbReference type="AlphaFoldDB" id="A0A438AH07"/>
<name>A0A438AH07_9RHOB</name>
<evidence type="ECO:0000313" key="3">
    <source>
        <dbReference type="Proteomes" id="UP000285908"/>
    </source>
</evidence>
<comment type="caution">
    <text evidence="2">The sequence shown here is derived from an EMBL/GenBank/DDBJ whole genome shotgun (WGS) entry which is preliminary data.</text>
</comment>
<feature type="domain" description="PAS" evidence="1">
    <location>
        <begin position="271"/>
        <end position="338"/>
    </location>
</feature>
<dbReference type="Pfam" id="PF13188">
    <property type="entry name" value="PAS_8"/>
    <property type="match status" value="1"/>
</dbReference>
<dbReference type="Gene3D" id="3.30.450.20">
    <property type="entry name" value="PAS domain"/>
    <property type="match status" value="1"/>
</dbReference>
<feature type="domain" description="PAS" evidence="1">
    <location>
        <begin position="401"/>
        <end position="468"/>
    </location>
</feature>
<dbReference type="SMART" id="SM00091">
    <property type="entry name" value="PAS"/>
    <property type="match status" value="4"/>
</dbReference>
<organism evidence="2 3">
    <name type="scientific">Mesobaculum littorinae</name>
    <dbReference type="NCBI Taxonomy" id="2486419"/>
    <lineage>
        <taxon>Bacteria</taxon>
        <taxon>Pseudomonadati</taxon>
        <taxon>Pseudomonadota</taxon>
        <taxon>Alphaproteobacteria</taxon>
        <taxon>Rhodobacterales</taxon>
        <taxon>Roseobacteraceae</taxon>
        <taxon>Mesobaculum</taxon>
    </lineage>
</organism>
<dbReference type="InterPro" id="IPR035965">
    <property type="entry name" value="PAS-like_dom_sf"/>
</dbReference>
<keyword evidence="3" id="KW-1185">Reference proteome</keyword>
<protein>
    <submittedName>
        <fullName evidence="2">PAS domain-containing protein</fullName>
    </submittedName>
</protein>